<feature type="compositionally biased region" description="Low complexity" evidence="1">
    <location>
        <begin position="1"/>
        <end position="12"/>
    </location>
</feature>
<organism evidence="2 4">
    <name type="scientific">Acinetobacter johnsonii</name>
    <dbReference type="NCBI Taxonomy" id="40214"/>
    <lineage>
        <taxon>Bacteria</taxon>
        <taxon>Pseudomonadati</taxon>
        <taxon>Pseudomonadota</taxon>
        <taxon>Gammaproteobacteria</taxon>
        <taxon>Moraxellales</taxon>
        <taxon>Moraxellaceae</taxon>
        <taxon>Acinetobacter</taxon>
    </lineage>
</organism>
<name>A0AA42MSN1_ACIJO</name>
<accession>A0AA42MSN1</accession>
<evidence type="ECO:0000313" key="4">
    <source>
        <dbReference type="Proteomes" id="UP001159915"/>
    </source>
</evidence>
<feature type="compositionally biased region" description="Basic and acidic residues" evidence="1">
    <location>
        <begin position="16"/>
        <end position="48"/>
    </location>
</feature>
<feature type="region of interest" description="Disordered" evidence="1">
    <location>
        <begin position="1"/>
        <end position="48"/>
    </location>
</feature>
<evidence type="ECO:0000256" key="1">
    <source>
        <dbReference type="SAM" id="MobiDB-lite"/>
    </source>
</evidence>
<dbReference type="AlphaFoldDB" id="A0AA42MSN1"/>
<dbReference type="Proteomes" id="UP001161567">
    <property type="component" value="Unassembled WGS sequence"/>
</dbReference>
<evidence type="ECO:0000313" key="2">
    <source>
        <dbReference type="EMBL" id="MDH0969027.1"/>
    </source>
</evidence>
<proteinExistence type="predicted"/>
<protein>
    <submittedName>
        <fullName evidence="2">Uncharacterized protein</fullName>
    </submittedName>
</protein>
<dbReference type="EMBL" id="JAOCBE010000001">
    <property type="protein sequence ID" value="MDH0969027.1"/>
    <property type="molecule type" value="Genomic_DNA"/>
</dbReference>
<sequence length="48" mass="5595">MSNNNPSQQESNPHQESNEDKGKHDLYKNTEPQKKPNAEPDHPLREQK</sequence>
<evidence type="ECO:0000313" key="3">
    <source>
        <dbReference type="EMBL" id="MDH1438553.1"/>
    </source>
</evidence>
<gene>
    <name evidence="2" type="ORF">N5C10_07055</name>
    <name evidence="3" type="ORF">N5I27_09265</name>
</gene>
<dbReference type="EMBL" id="JAOCIL010000001">
    <property type="protein sequence ID" value="MDH1438553.1"/>
    <property type="molecule type" value="Genomic_DNA"/>
</dbReference>
<dbReference type="Proteomes" id="UP001159915">
    <property type="component" value="Unassembled WGS sequence"/>
</dbReference>
<reference evidence="2" key="1">
    <citation type="submission" date="2022-09" db="EMBL/GenBank/DDBJ databases">
        <title>Intensive care unit water sources are persistently colonized with multi-drug resistant bacteria and are the site of extensive horizontal gene transfer of antibiotic resistance genes.</title>
        <authorList>
            <person name="Diorio-Toth L."/>
        </authorList>
    </citation>
    <scope>NUCLEOTIDE SEQUENCE</scope>
    <source>
        <strain evidence="3">GD03725</strain>
        <strain evidence="2">GD03920</strain>
    </source>
</reference>
<dbReference type="RefSeq" id="WP_168461117.1">
    <property type="nucleotide sequence ID" value="NZ_CP140708.1"/>
</dbReference>
<comment type="caution">
    <text evidence="2">The sequence shown here is derived from an EMBL/GenBank/DDBJ whole genome shotgun (WGS) entry which is preliminary data.</text>
</comment>